<evidence type="ECO:0000256" key="5">
    <source>
        <dbReference type="SAM" id="Phobius"/>
    </source>
</evidence>
<reference evidence="7 8" key="1">
    <citation type="submission" date="2019-03" db="EMBL/GenBank/DDBJ databases">
        <title>Genomic Encyclopedia of Type Strains, Phase IV (KMG-IV): sequencing the most valuable type-strain genomes for metagenomic binning, comparative biology and taxonomic classification.</title>
        <authorList>
            <person name="Goeker M."/>
        </authorList>
    </citation>
    <scope>NUCLEOTIDE SEQUENCE [LARGE SCALE GENOMIC DNA]</scope>
    <source>
        <strain evidence="7 8">DSM 4868</strain>
    </source>
</reference>
<proteinExistence type="predicted"/>
<feature type="transmembrane region" description="Helical" evidence="5">
    <location>
        <begin position="72"/>
        <end position="92"/>
    </location>
</feature>
<sequence length="223" mass="24427">MGWGGFIAVLSGFFILYSIPVRPPVRSWLVRRLGRAGFGIAYSFQSLAMLGVLLVAANRAPYLALWPEPPGAHWLVLAATTAAILVLVFGLFRPNPLSFGGLRNTAFDPRDPGILRYCRHPVLLALLLWSGAHLIANGDLAHGLMFGSFALFSLLGTWAIDRRRQRDMGDEVWRRAVAQMRSAPMRLPQGARARFAGGLVAMALLMVQHPWLAGGGILEQFTP</sequence>
<dbReference type="GO" id="GO:0016020">
    <property type="term" value="C:membrane"/>
    <property type="evidence" value="ECO:0007669"/>
    <property type="project" value="UniProtKB-SubCell"/>
</dbReference>
<feature type="transmembrane region" description="Helical" evidence="5">
    <location>
        <begin position="141"/>
        <end position="160"/>
    </location>
</feature>
<keyword evidence="8" id="KW-1185">Reference proteome</keyword>
<dbReference type="InterPro" id="IPR009915">
    <property type="entry name" value="NnrU_dom"/>
</dbReference>
<feature type="transmembrane region" description="Helical" evidence="5">
    <location>
        <begin position="113"/>
        <end position="135"/>
    </location>
</feature>
<dbReference type="EMBL" id="SLWW01000025">
    <property type="protein sequence ID" value="TCO68713.1"/>
    <property type="molecule type" value="Genomic_DNA"/>
</dbReference>
<evidence type="ECO:0000256" key="2">
    <source>
        <dbReference type="ARBA" id="ARBA00022692"/>
    </source>
</evidence>
<dbReference type="OrthoDB" id="7828645at2"/>
<dbReference type="Proteomes" id="UP000295142">
    <property type="component" value="Unassembled WGS sequence"/>
</dbReference>
<dbReference type="RefSeq" id="WP_132546733.1">
    <property type="nucleotide sequence ID" value="NZ_SLWW01000025.1"/>
</dbReference>
<feature type="transmembrane region" description="Helical" evidence="5">
    <location>
        <begin position="195"/>
        <end position="213"/>
    </location>
</feature>
<evidence type="ECO:0000313" key="8">
    <source>
        <dbReference type="Proteomes" id="UP000295142"/>
    </source>
</evidence>
<feature type="transmembrane region" description="Helical" evidence="5">
    <location>
        <begin position="37"/>
        <end position="57"/>
    </location>
</feature>
<evidence type="ECO:0000313" key="7">
    <source>
        <dbReference type="EMBL" id="TCO68713.1"/>
    </source>
</evidence>
<evidence type="ECO:0000259" key="6">
    <source>
        <dbReference type="Pfam" id="PF07298"/>
    </source>
</evidence>
<feature type="transmembrane region" description="Helical" evidence="5">
    <location>
        <begin position="6"/>
        <end position="25"/>
    </location>
</feature>
<evidence type="ECO:0000256" key="3">
    <source>
        <dbReference type="ARBA" id="ARBA00022989"/>
    </source>
</evidence>
<comment type="caution">
    <text evidence="7">The sequence shown here is derived from an EMBL/GenBank/DDBJ whole genome shotgun (WGS) entry which is preliminary data.</text>
</comment>
<name>A0A4R2K628_9RHOB</name>
<organism evidence="7 8">
    <name type="scientific">Rhodovulum euryhalinum</name>
    <dbReference type="NCBI Taxonomy" id="35805"/>
    <lineage>
        <taxon>Bacteria</taxon>
        <taxon>Pseudomonadati</taxon>
        <taxon>Pseudomonadota</taxon>
        <taxon>Alphaproteobacteria</taxon>
        <taxon>Rhodobacterales</taxon>
        <taxon>Paracoccaceae</taxon>
        <taxon>Rhodovulum</taxon>
    </lineage>
</organism>
<keyword evidence="2 5" id="KW-0812">Transmembrane</keyword>
<keyword evidence="4 5" id="KW-0472">Membrane</keyword>
<protein>
    <submittedName>
        <fullName evidence="7">Putative membrane protein</fullName>
    </submittedName>
</protein>
<evidence type="ECO:0000256" key="1">
    <source>
        <dbReference type="ARBA" id="ARBA00004141"/>
    </source>
</evidence>
<gene>
    <name evidence="7" type="ORF">EV655_12512</name>
</gene>
<evidence type="ECO:0000256" key="4">
    <source>
        <dbReference type="ARBA" id="ARBA00023136"/>
    </source>
</evidence>
<accession>A0A4R2K628</accession>
<comment type="subcellular location">
    <subcellularLocation>
        <location evidence="1">Membrane</location>
        <topology evidence="1">Multi-pass membrane protein</topology>
    </subcellularLocation>
</comment>
<keyword evidence="3 5" id="KW-1133">Transmembrane helix</keyword>
<feature type="domain" description="NnrU" evidence="6">
    <location>
        <begin position="6"/>
        <end position="214"/>
    </location>
</feature>
<dbReference type="Pfam" id="PF07298">
    <property type="entry name" value="NnrU"/>
    <property type="match status" value="1"/>
</dbReference>
<dbReference type="AlphaFoldDB" id="A0A4R2K628"/>